<name>A0A9N9IHS8_9GLOM</name>
<gene>
    <name evidence="1" type="ORF">RFULGI_LOCUS12453</name>
</gene>
<evidence type="ECO:0000313" key="1">
    <source>
        <dbReference type="EMBL" id="CAG8735361.1"/>
    </source>
</evidence>
<proteinExistence type="predicted"/>
<protein>
    <submittedName>
        <fullName evidence="1">15684_t:CDS:1</fullName>
    </submittedName>
</protein>
<dbReference type="EMBL" id="CAJVPZ010029888">
    <property type="protein sequence ID" value="CAG8735361.1"/>
    <property type="molecule type" value="Genomic_DNA"/>
</dbReference>
<dbReference type="OrthoDB" id="10535848at2759"/>
<evidence type="ECO:0000313" key="2">
    <source>
        <dbReference type="Proteomes" id="UP000789396"/>
    </source>
</evidence>
<dbReference type="Proteomes" id="UP000789396">
    <property type="component" value="Unassembled WGS sequence"/>
</dbReference>
<reference evidence="1" key="1">
    <citation type="submission" date="2021-06" db="EMBL/GenBank/DDBJ databases">
        <authorList>
            <person name="Kallberg Y."/>
            <person name="Tangrot J."/>
            <person name="Rosling A."/>
        </authorList>
    </citation>
    <scope>NUCLEOTIDE SEQUENCE</scope>
    <source>
        <strain evidence="1">IN212</strain>
    </source>
</reference>
<organism evidence="1 2">
    <name type="scientific">Racocetra fulgida</name>
    <dbReference type="NCBI Taxonomy" id="60492"/>
    <lineage>
        <taxon>Eukaryota</taxon>
        <taxon>Fungi</taxon>
        <taxon>Fungi incertae sedis</taxon>
        <taxon>Mucoromycota</taxon>
        <taxon>Glomeromycotina</taxon>
        <taxon>Glomeromycetes</taxon>
        <taxon>Diversisporales</taxon>
        <taxon>Gigasporaceae</taxon>
        <taxon>Racocetra</taxon>
    </lineage>
</organism>
<sequence length="176" mass="19697">MLEEEALSASFFESSKFQPSVSASPEIPEVSQSASFTTDSLNNINPWDPPQHDISTILNLNSFSASHPPPMPLQADDPWAMPATNMSNPTYPQQTNFPINNNINAPAIITTLPSEDEFQWFYDMDHITVNIAPERDDNQLKFNNNSTLHLNDISDILQGQVISHIIDCHAFEIIND</sequence>
<keyword evidence="2" id="KW-1185">Reference proteome</keyword>
<dbReference type="AlphaFoldDB" id="A0A9N9IHS8"/>
<comment type="caution">
    <text evidence="1">The sequence shown here is derived from an EMBL/GenBank/DDBJ whole genome shotgun (WGS) entry which is preliminary data.</text>
</comment>
<accession>A0A9N9IHS8</accession>